<accession>A0A5A7T930</accession>
<evidence type="ECO:0000313" key="3">
    <source>
        <dbReference type="EMBL" id="TYK00566.1"/>
    </source>
</evidence>
<dbReference type="EMBL" id="SSTD01016718">
    <property type="protein sequence ID" value="TYK00566.1"/>
    <property type="molecule type" value="Genomic_DNA"/>
</dbReference>
<protein>
    <submittedName>
        <fullName evidence="2">Uncharacterized protein</fullName>
    </submittedName>
</protein>
<evidence type="ECO:0000256" key="1">
    <source>
        <dbReference type="SAM" id="MobiDB-lite"/>
    </source>
</evidence>
<dbReference type="AlphaFoldDB" id="A0A5A7T930"/>
<dbReference type="PANTHER" id="PTHR36748:SF3">
    <property type="entry name" value="MENTAL RETARDATION GTPASE ACTIVATING PROTEIN"/>
    <property type="match status" value="1"/>
</dbReference>
<dbReference type="EMBL" id="SSTE01018412">
    <property type="protein sequence ID" value="KAA0039378.1"/>
    <property type="molecule type" value="Genomic_DNA"/>
</dbReference>
<proteinExistence type="predicted"/>
<dbReference type="PANTHER" id="PTHR36748">
    <property type="entry name" value="MENTAL RETARDATION GTPASE ACTIVATING PROTEIN"/>
    <property type="match status" value="1"/>
</dbReference>
<dbReference type="Proteomes" id="UP000321947">
    <property type="component" value="Unassembled WGS sequence"/>
</dbReference>
<reference evidence="4 5" key="1">
    <citation type="submission" date="2019-08" db="EMBL/GenBank/DDBJ databases">
        <title>Draft genome sequences of two oriental melons (Cucumis melo L. var makuwa).</title>
        <authorList>
            <person name="Kwon S.-Y."/>
        </authorList>
    </citation>
    <scope>NUCLEOTIDE SEQUENCE [LARGE SCALE GENOMIC DNA]</scope>
    <source>
        <strain evidence="5">cv. Chang Bougi</strain>
        <strain evidence="4">cv. SW 3</strain>
        <tissue evidence="2">Leaf</tissue>
    </source>
</reference>
<dbReference type="OrthoDB" id="1910697at2759"/>
<evidence type="ECO:0000313" key="2">
    <source>
        <dbReference type="EMBL" id="KAA0039378.1"/>
    </source>
</evidence>
<sequence>MEQFHYGSQRREEADELNLREWPVRARIKRENTSSRRFSDEIDPSTYSFTTALKALQARSSYNSWESLSPEGFALNSKWYEAEKYICNPLSGEVPMECLSAKTLSARSFRNFRTRITMSAPLVYSTNSRQIQERPISFPQEEAINNYPIPEKKMDGMRTKDVGTQSTPPDRSSTSPSPASTPPIKERSLKECGKEQTGSSNSYSIPKKKLEKVVSTFNDISNDK</sequence>
<feature type="compositionally biased region" description="Basic and acidic residues" evidence="1">
    <location>
        <begin position="150"/>
        <end position="161"/>
    </location>
</feature>
<evidence type="ECO:0000313" key="5">
    <source>
        <dbReference type="Proteomes" id="UP000321947"/>
    </source>
</evidence>
<dbReference type="Proteomes" id="UP000321393">
    <property type="component" value="Unassembled WGS sequence"/>
</dbReference>
<organism evidence="2 4">
    <name type="scientific">Cucumis melo var. makuwa</name>
    <name type="common">Oriental melon</name>
    <dbReference type="NCBI Taxonomy" id="1194695"/>
    <lineage>
        <taxon>Eukaryota</taxon>
        <taxon>Viridiplantae</taxon>
        <taxon>Streptophyta</taxon>
        <taxon>Embryophyta</taxon>
        <taxon>Tracheophyta</taxon>
        <taxon>Spermatophyta</taxon>
        <taxon>Magnoliopsida</taxon>
        <taxon>eudicotyledons</taxon>
        <taxon>Gunneridae</taxon>
        <taxon>Pentapetalae</taxon>
        <taxon>rosids</taxon>
        <taxon>fabids</taxon>
        <taxon>Cucurbitales</taxon>
        <taxon>Cucurbitaceae</taxon>
        <taxon>Benincaseae</taxon>
        <taxon>Cucumis</taxon>
    </lineage>
</organism>
<feature type="compositionally biased region" description="Low complexity" evidence="1">
    <location>
        <begin position="164"/>
        <end position="178"/>
    </location>
</feature>
<evidence type="ECO:0000313" key="4">
    <source>
        <dbReference type="Proteomes" id="UP000321393"/>
    </source>
</evidence>
<comment type="caution">
    <text evidence="2">The sequence shown here is derived from an EMBL/GenBank/DDBJ whole genome shotgun (WGS) entry which is preliminary data.</text>
</comment>
<name>A0A5A7T930_CUCMM</name>
<feature type="region of interest" description="Disordered" evidence="1">
    <location>
        <begin position="133"/>
        <end position="211"/>
    </location>
</feature>
<feature type="compositionally biased region" description="Basic and acidic residues" evidence="1">
    <location>
        <begin position="184"/>
        <end position="194"/>
    </location>
</feature>
<gene>
    <name evidence="3" type="ORF">E5676_scaffold169G001810</name>
    <name evidence="2" type="ORF">E6C27_scaffold64G001800</name>
</gene>